<feature type="region of interest" description="Disordered" evidence="1">
    <location>
        <begin position="183"/>
        <end position="212"/>
    </location>
</feature>
<dbReference type="Proteomes" id="UP000008370">
    <property type="component" value="Unassembled WGS sequence"/>
</dbReference>
<accession>K5W8F2</accession>
<dbReference type="HOGENOM" id="CLU_036734_0_0_1"/>
<evidence type="ECO:0000313" key="2">
    <source>
        <dbReference type="EMBL" id="EKM55249.1"/>
    </source>
</evidence>
<dbReference type="RefSeq" id="XP_007395581.1">
    <property type="nucleotide sequence ID" value="XM_007395519.1"/>
</dbReference>
<dbReference type="InterPro" id="IPR016712">
    <property type="entry name" value="Rbsml_bS1m-like"/>
</dbReference>
<gene>
    <name evidence="2" type="ORF">PHACADRAFT_255720</name>
</gene>
<proteinExistence type="predicted"/>
<dbReference type="Pfam" id="PF11709">
    <property type="entry name" value="Mit_ribos_Mrp51"/>
    <property type="match status" value="1"/>
</dbReference>
<dbReference type="PANTHER" id="PTHR28058:SF1">
    <property type="entry name" value="SMALL RIBOSOMAL SUBUNIT PROTEIN BS1M"/>
    <property type="match status" value="1"/>
</dbReference>
<sequence>MSIASPSSPFAALLRRSKFASYDRAIAQVYSSSGGHLHRGNFGFKRPLPIRGREAHITVGAVDSREEQTEWRSADNEARYIKMWDEVGITPTLDDKGPWSTKLGPTSQVEWRMYSDFDNVESDLTNNVHSDAESAIYGPISSATPNIYAMSDREFESYIEKLRQSRPAFASFLKETATRKAEQAAEKAAKAEQELQRGSKSPKRARETKEPQVDSDFTSFWEVSAKSTRDHKIFLASQAYKLYNSADSRAIEQQPQNFGGLHYAKHPPLQSRFLNKPRPGRLVLQPNRLGSNSPWLGVVFAGHNAVAVDNSAVPTGYLDFTKLAQPGEQHSQAGVANFRLTRAVLNNPSQIVGERPQVLRMARLETQVDVEKDADMERSNAHWPGSREYVGHSVSRIKADTILSPRKKPPTMPLGRSRQQPMQAQDVLGTLRGIMEHTEH</sequence>
<dbReference type="GeneID" id="18916375"/>
<name>K5W8F2_PHACS</name>
<dbReference type="STRING" id="650164.K5W8F2"/>
<reference evidence="2 3" key="1">
    <citation type="journal article" date="2012" name="BMC Genomics">
        <title>Comparative genomics of the white-rot fungi, Phanerochaete carnosa and P. chrysosporium, to elucidate the genetic basis of the distinct wood types they colonize.</title>
        <authorList>
            <person name="Suzuki H."/>
            <person name="MacDonald J."/>
            <person name="Syed K."/>
            <person name="Salamov A."/>
            <person name="Hori C."/>
            <person name="Aerts A."/>
            <person name="Henrissat B."/>
            <person name="Wiebenga A."/>
            <person name="vanKuyk P.A."/>
            <person name="Barry K."/>
            <person name="Lindquist E."/>
            <person name="LaButti K."/>
            <person name="Lapidus A."/>
            <person name="Lucas S."/>
            <person name="Coutinho P."/>
            <person name="Gong Y."/>
            <person name="Samejima M."/>
            <person name="Mahadevan R."/>
            <person name="Abou-Zaid M."/>
            <person name="de Vries R.P."/>
            <person name="Igarashi K."/>
            <person name="Yadav J.S."/>
            <person name="Grigoriev I.V."/>
            <person name="Master E.R."/>
        </authorList>
    </citation>
    <scope>NUCLEOTIDE SEQUENCE [LARGE SCALE GENOMIC DNA]</scope>
    <source>
        <strain evidence="2 3">HHB-10118-sp</strain>
    </source>
</reference>
<dbReference type="OrthoDB" id="2735536at2759"/>
<keyword evidence="3" id="KW-1185">Reference proteome</keyword>
<protein>
    <submittedName>
        <fullName evidence="2">Uncharacterized protein</fullName>
    </submittedName>
</protein>
<dbReference type="InParanoid" id="K5W8F2"/>
<dbReference type="EMBL" id="JH930472">
    <property type="protein sequence ID" value="EKM55249.1"/>
    <property type="molecule type" value="Genomic_DNA"/>
</dbReference>
<evidence type="ECO:0000256" key="1">
    <source>
        <dbReference type="SAM" id="MobiDB-lite"/>
    </source>
</evidence>
<feature type="compositionally biased region" description="Basic and acidic residues" evidence="1">
    <location>
        <begin position="183"/>
        <end position="197"/>
    </location>
</feature>
<organism evidence="2 3">
    <name type="scientific">Phanerochaete carnosa (strain HHB-10118-sp)</name>
    <name type="common">White-rot fungus</name>
    <name type="synonym">Peniophora carnosa</name>
    <dbReference type="NCBI Taxonomy" id="650164"/>
    <lineage>
        <taxon>Eukaryota</taxon>
        <taxon>Fungi</taxon>
        <taxon>Dikarya</taxon>
        <taxon>Basidiomycota</taxon>
        <taxon>Agaricomycotina</taxon>
        <taxon>Agaricomycetes</taxon>
        <taxon>Polyporales</taxon>
        <taxon>Phanerochaetaceae</taxon>
        <taxon>Phanerochaete</taxon>
    </lineage>
</organism>
<dbReference type="KEGG" id="pco:PHACADRAFT_255720"/>
<dbReference type="AlphaFoldDB" id="K5W8F2"/>
<dbReference type="PANTHER" id="PTHR28058">
    <property type="entry name" value="37S RIBOSOMAL PROTEIN MRP51, MITOCHONDRIAL"/>
    <property type="match status" value="1"/>
</dbReference>
<evidence type="ECO:0000313" key="3">
    <source>
        <dbReference type="Proteomes" id="UP000008370"/>
    </source>
</evidence>